<gene>
    <name evidence="1" type="ORF">UFOVP1290_76</name>
</gene>
<sequence length="326" mass="37813">MLKILYAAGNNSNAKIALDRFISATKDKAYIIKIAAYKESSPNINNIDWTLDCLLNIHKPDHISLNNDNFQTYFDQVKYFSPDLIISDLEFFTSYIANVLNITLWQCSSSIINYAINHYEKYNVGLFKKYAYLFNKNNVDVQRIINIIDNSKCNFVSSHFGDIDNPPKLKNGFQWVRPYHLIGKYYIPCQHNIVAITLNGNKKILSLLKKYEDSIIFSDFCDECSGVKIKNIDSVDYICNLSNSNLFICDGQTSFLADAYYNNKYSVILTNLKDKECIINSVFSDHYKLSSSIYDSEENLERYMSNKIHSLYNKNIKFLHQYIDEL</sequence>
<proteinExistence type="predicted"/>
<dbReference type="EMBL" id="LR797252">
    <property type="protein sequence ID" value="CAB4196556.1"/>
    <property type="molecule type" value="Genomic_DNA"/>
</dbReference>
<accession>A0A6J5RQK1</accession>
<protein>
    <submittedName>
        <fullName evidence="1">Uncharacterized protein</fullName>
    </submittedName>
</protein>
<evidence type="ECO:0000313" key="1">
    <source>
        <dbReference type="EMBL" id="CAB4196556.1"/>
    </source>
</evidence>
<organism evidence="1">
    <name type="scientific">uncultured Caudovirales phage</name>
    <dbReference type="NCBI Taxonomy" id="2100421"/>
    <lineage>
        <taxon>Viruses</taxon>
        <taxon>Duplodnaviria</taxon>
        <taxon>Heunggongvirae</taxon>
        <taxon>Uroviricota</taxon>
        <taxon>Caudoviricetes</taxon>
        <taxon>Peduoviridae</taxon>
        <taxon>Maltschvirus</taxon>
        <taxon>Maltschvirus maltsch</taxon>
    </lineage>
</organism>
<reference evidence="1" key="1">
    <citation type="submission" date="2020-05" db="EMBL/GenBank/DDBJ databases">
        <authorList>
            <person name="Chiriac C."/>
            <person name="Salcher M."/>
            <person name="Ghai R."/>
            <person name="Kavagutti S V."/>
        </authorList>
    </citation>
    <scope>NUCLEOTIDE SEQUENCE</scope>
</reference>
<name>A0A6J5RQK1_9CAUD</name>